<gene>
    <name evidence="1" type="ORF">NCTC11545_01937</name>
</gene>
<dbReference type="EMBL" id="UAVS01000007">
    <property type="protein sequence ID" value="SQA94742.1"/>
    <property type="molecule type" value="Genomic_DNA"/>
</dbReference>
<dbReference type="PANTHER" id="PTHR30298:SF0">
    <property type="entry name" value="PROTEIN YBFL-RELATED"/>
    <property type="match status" value="1"/>
</dbReference>
<dbReference type="InterPro" id="IPR051698">
    <property type="entry name" value="Transposase_11-like"/>
</dbReference>
<dbReference type="Proteomes" id="UP000250169">
    <property type="component" value="Unassembled WGS sequence"/>
</dbReference>
<dbReference type="InterPro" id="IPR047647">
    <property type="entry name" value="ISAs1_transpos"/>
</dbReference>
<proteinExistence type="predicted"/>
<dbReference type="PANTHER" id="PTHR30298">
    <property type="entry name" value="H REPEAT-ASSOCIATED PREDICTED TRANSPOSASE"/>
    <property type="match status" value="1"/>
</dbReference>
<dbReference type="AlphaFoldDB" id="A0A2X2SNK0"/>
<sequence length="115" mass="13079">MYELITLFFVVLLFIRNFAQKFNQWTAQFLPMCQGETLAVDGKAIAGTIKDTQNNYQNFVSLISVFASQRGIVLACDKLENKKESEIYTVQRLLQALDIQGEIITLDALHCQKNS</sequence>
<accession>A0A2X2SNK0</accession>
<protein>
    <submittedName>
        <fullName evidence="1">Transposase</fullName>
    </submittedName>
</protein>
<evidence type="ECO:0000313" key="1">
    <source>
        <dbReference type="EMBL" id="SQA94742.1"/>
    </source>
</evidence>
<dbReference type="NCBIfam" id="NF033564">
    <property type="entry name" value="transpos_ISAs1"/>
    <property type="match status" value="1"/>
</dbReference>
<organism evidence="1 2">
    <name type="scientific">Capnocytophaga ochracea</name>
    <dbReference type="NCBI Taxonomy" id="1018"/>
    <lineage>
        <taxon>Bacteria</taxon>
        <taxon>Pseudomonadati</taxon>
        <taxon>Bacteroidota</taxon>
        <taxon>Flavobacteriia</taxon>
        <taxon>Flavobacteriales</taxon>
        <taxon>Flavobacteriaceae</taxon>
        <taxon>Capnocytophaga</taxon>
    </lineage>
</organism>
<evidence type="ECO:0000313" key="2">
    <source>
        <dbReference type="Proteomes" id="UP000250169"/>
    </source>
</evidence>
<name>A0A2X2SNK0_CAPOC</name>
<reference evidence="1 2" key="1">
    <citation type="submission" date="2018-06" db="EMBL/GenBank/DDBJ databases">
        <authorList>
            <consortium name="Pathogen Informatics"/>
            <person name="Doyle S."/>
        </authorList>
    </citation>
    <scope>NUCLEOTIDE SEQUENCE [LARGE SCALE GENOMIC DNA]</scope>
    <source>
        <strain evidence="1 2">NCTC11545</strain>
    </source>
</reference>